<dbReference type="InterPro" id="IPR036259">
    <property type="entry name" value="MFS_trans_sf"/>
</dbReference>
<dbReference type="Gene3D" id="1.20.1250.20">
    <property type="entry name" value="MFS general substrate transporter like domains"/>
    <property type="match status" value="2"/>
</dbReference>
<keyword evidence="9" id="KW-1185">Reference proteome</keyword>
<feature type="transmembrane region" description="Helical" evidence="6">
    <location>
        <begin position="29"/>
        <end position="47"/>
    </location>
</feature>
<feature type="transmembrane region" description="Helical" evidence="6">
    <location>
        <begin position="316"/>
        <end position="337"/>
    </location>
</feature>
<evidence type="ECO:0000256" key="4">
    <source>
        <dbReference type="ARBA" id="ARBA00022989"/>
    </source>
</evidence>
<dbReference type="InterPro" id="IPR020846">
    <property type="entry name" value="MFS_dom"/>
</dbReference>
<feature type="transmembrane region" description="Helical" evidence="6">
    <location>
        <begin position="228"/>
        <end position="248"/>
    </location>
</feature>
<dbReference type="GO" id="GO:0022857">
    <property type="term" value="F:transmembrane transporter activity"/>
    <property type="evidence" value="ECO:0007669"/>
    <property type="project" value="InterPro"/>
</dbReference>
<dbReference type="OrthoDB" id="2985014at2759"/>
<feature type="transmembrane region" description="Helical" evidence="6">
    <location>
        <begin position="59"/>
        <end position="80"/>
    </location>
</feature>
<dbReference type="EMBL" id="JAABOA010000018">
    <property type="protein sequence ID" value="KAF9586550.1"/>
    <property type="molecule type" value="Genomic_DNA"/>
</dbReference>
<dbReference type="SUPFAM" id="SSF103473">
    <property type="entry name" value="MFS general substrate transporter"/>
    <property type="match status" value="1"/>
</dbReference>
<dbReference type="InterPro" id="IPR011701">
    <property type="entry name" value="MFS"/>
</dbReference>
<keyword evidence="2" id="KW-0813">Transport</keyword>
<accession>A0A9P6G5F9</accession>
<comment type="caution">
    <text evidence="8">The sequence shown here is derived from an EMBL/GenBank/DDBJ whole genome shotgun (WGS) entry which is preliminary data.</text>
</comment>
<feature type="transmembrane region" description="Helical" evidence="6">
    <location>
        <begin position="255"/>
        <end position="275"/>
    </location>
</feature>
<organism evidence="8 9">
    <name type="scientific">Lunasporangiospora selenospora</name>
    <dbReference type="NCBI Taxonomy" id="979761"/>
    <lineage>
        <taxon>Eukaryota</taxon>
        <taxon>Fungi</taxon>
        <taxon>Fungi incertae sedis</taxon>
        <taxon>Mucoromycota</taxon>
        <taxon>Mortierellomycotina</taxon>
        <taxon>Mortierellomycetes</taxon>
        <taxon>Mortierellales</taxon>
        <taxon>Mortierellaceae</taxon>
        <taxon>Lunasporangiospora</taxon>
    </lineage>
</organism>
<keyword evidence="4 6" id="KW-1133">Transmembrane helix</keyword>
<sequence length="405" mass="44843">MALSIFYIGYVIGEVPSNMMLRKFGPRKWIPIVIFLWGTIMMAMAAVKSAAGLYASRFFLGLAEAGYAPAPVFVISLWYIRSEQAIRIGLFFSAATVAGAFGGLLAYAITRMEGILGLTGWQWIFIIEGFLTIIASVVAYFRLPDLPSKATFLTPDEKQLALQRLEFDSGHVQDTTFSRKQFYSAFVDWRVYFFMAIGLLHHVSFAALGLFIPSIVRGFGYDAVTTQIMTVPIYAIACLFTLTAAFSADRNKERGLHIVAASFFSAIGYLILILTRHSLTAARYTGLVICTSGMYAFIPCFLSWPAANIAGATKRGVAIALVISISHIGSITGGQLYRSDDAPLYKRGHIVSASTMVLVGLLALILRSILKRENKRRERLSPQEYMVECDKVDQAEDHPGFRFYT</sequence>
<dbReference type="AlphaFoldDB" id="A0A9P6G5F9"/>
<feature type="transmembrane region" description="Helical" evidence="6">
    <location>
        <begin position="121"/>
        <end position="141"/>
    </location>
</feature>
<dbReference type="PANTHER" id="PTHR43791:SF36">
    <property type="entry name" value="TRANSPORTER, PUTATIVE (AFU_ORTHOLOGUE AFUA_6G08340)-RELATED"/>
    <property type="match status" value="1"/>
</dbReference>
<evidence type="ECO:0000259" key="7">
    <source>
        <dbReference type="PROSITE" id="PS50850"/>
    </source>
</evidence>
<dbReference type="PROSITE" id="PS50850">
    <property type="entry name" value="MFS"/>
    <property type="match status" value="1"/>
</dbReference>
<feature type="transmembrane region" description="Helical" evidence="6">
    <location>
        <begin position="189"/>
        <end position="216"/>
    </location>
</feature>
<dbReference type="FunFam" id="1.20.1250.20:FF:000013">
    <property type="entry name" value="MFS general substrate transporter"/>
    <property type="match status" value="1"/>
</dbReference>
<dbReference type="PANTHER" id="PTHR43791">
    <property type="entry name" value="PERMEASE-RELATED"/>
    <property type="match status" value="1"/>
</dbReference>
<feature type="transmembrane region" description="Helical" evidence="6">
    <location>
        <begin position="349"/>
        <end position="370"/>
    </location>
</feature>
<evidence type="ECO:0000256" key="6">
    <source>
        <dbReference type="SAM" id="Phobius"/>
    </source>
</evidence>
<keyword evidence="5 6" id="KW-0472">Membrane</keyword>
<feature type="domain" description="Major facilitator superfamily (MFS) profile" evidence="7">
    <location>
        <begin position="1"/>
        <end position="375"/>
    </location>
</feature>
<evidence type="ECO:0000313" key="8">
    <source>
        <dbReference type="EMBL" id="KAF9586550.1"/>
    </source>
</evidence>
<dbReference type="Pfam" id="PF07690">
    <property type="entry name" value="MFS_1"/>
    <property type="match status" value="1"/>
</dbReference>
<evidence type="ECO:0000313" key="9">
    <source>
        <dbReference type="Proteomes" id="UP000780801"/>
    </source>
</evidence>
<evidence type="ECO:0000256" key="2">
    <source>
        <dbReference type="ARBA" id="ARBA00022448"/>
    </source>
</evidence>
<feature type="transmembrane region" description="Helical" evidence="6">
    <location>
        <begin position="87"/>
        <end position="109"/>
    </location>
</feature>
<gene>
    <name evidence="8" type="ORF">BGW38_002307</name>
</gene>
<evidence type="ECO:0000256" key="5">
    <source>
        <dbReference type="ARBA" id="ARBA00023136"/>
    </source>
</evidence>
<dbReference type="Proteomes" id="UP000780801">
    <property type="component" value="Unassembled WGS sequence"/>
</dbReference>
<proteinExistence type="predicted"/>
<comment type="subcellular location">
    <subcellularLocation>
        <location evidence="1">Membrane</location>
        <topology evidence="1">Multi-pass membrane protein</topology>
    </subcellularLocation>
</comment>
<feature type="transmembrane region" description="Helical" evidence="6">
    <location>
        <begin position="281"/>
        <end position="304"/>
    </location>
</feature>
<name>A0A9P6G5F9_9FUNG</name>
<protein>
    <recommendedName>
        <fullName evidence="7">Major facilitator superfamily (MFS) profile domain-containing protein</fullName>
    </recommendedName>
</protein>
<dbReference type="GO" id="GO:0016020">
    <property type="term" value="C:membrane"/>
    <property type="evidence" value="ECO:0007669"/>
    <property type="project" value="UniProtKB-SubCell"/>
</dbReference>
<evidence type="ECO:0000256" key="3">
    <source>
        <dbReference type="ARBA" id="ARBA00022692"/>
    </source>
</evidence>
<evidence type="ECO:0000256" key="1">
    <source>
        <dbReference type="ARBA" id="ARBA00004141"/>
    </source>
</evidence>
<keyword evidence="3 6" id="KW-0812">Transmembrane</keyword>
<reference evidence="8" key="1">
    <citation type="journal article" date="2020" name="Fungal Divers.">
        <title>Resolving the Mortierellaceae phylogeny through synthesis of multi-gene phylogenetics and phylogenomics.</title>
        <authorList>
            <person name="Vandepol N."/>
            <person name="Liber J."/>
            <person name="Desiro A."/>
            <person name="Na H."/>
            <person name="Kennedy M."/>
            <person name="Barry K."/>
            <person name="Grigoriev I.V."/>
            <person name="Miller A.N."/>
            <person name="O'Donnell K."/>
            <person name="Stajich J.E."/>
            <person name="Bonito G."/>
        </authorList>
    </citation>
    <scope>NUCLEOTIDE SEQUENCE</scope>
    <source>
        <strain evidence="8">KOD1015</strain>
    </source>
</reference>